<proteinExistence type="predicted"/>
<feature type="signal peptide" evidence="1">
    <location>
        <begin position="1"/>
        <end position="24"/>
    </location>
</feature>
<feature type="chain" id="PRO_5039158981" description="Lipoprotein" evidence="1">
    <location>
        <begin position="25"/>
        <end position="358"/>
    </location>
</feature>
<dbReference type="Proteomes" id="UP000323257">
    <property type="component" value="Unassembled WGS sequence"/>
</dbReference>
<dbReference type="RefSeq" id="WP_148933039.1">
    <property type="nucleotide sequence ID" value="NZ_VNHS01000015.1"/>
</dbReference>
<sequence length="358" mass="39930">MNRLKFVLPMLLAALMLIVSGCSASKSPKEDIVTALAKMQDLKSYSFKGELGFDELTLPESMSTEDAQAAAMVSSLLKGASVTFRGNTQTEPMRTELTMDMKLGGEGMSFNISFPMIVTQEKMWIKIPQIPIFPMPEELTGKFVEIDMKKLAEEQGQDLKSLDTAATQQMVQEMTKTLMDNFDEKTYFSEVKAADVKGLPEDLKDEKLIRFAITPDNFEQAITTIVEKVAPQWIDALLKNESYLTALGLTKEDLETAKKELEGTEEGEIKQGIEEIKKGLKINELSVTGAVKDDYLVYQNLIANVDVTSEGETMKFGMHFDSSYDQINKDVKFEYELPTDAVPMEELESLLFGGEPAL</sequence>
<dbReference type="OrthoDB" id="2657915at2"/>
<evidence type="ECO:0000313" key="3">
    <source>
        <dbReference type="Proteomes" id="UP000323257"/>
    </source>
</evidence>
<evidence type="ECO:0008006" key="4">
    <source>
        <dbReference type="Google" id="ProtNLM"/>
    </source>
</evidence>
<organism evidence="2 3">
    <name type="scientific">Paenibacillus methanolicus</name>
    <dbReference type="NCBI Taxonomy" id="582686"/>
    <lineage>
        <taxon>Bacteria</taxon>
        <taxon>Bacillati</taxon>
        <taxon>Bacillota</taxon>
        <taxon>Bacilli</taxon>
        <taxon>Bacillales</taxon>
        <taxon>Paenibacillaceae</taxon>
        <taxon>Paenibacillus</taxon>
    </lineage>
</organism>
<dbReference type="EMBL" id="VNHS01000015">
    <property type="protein sequence ID" value="TYP69355.1"/>
    <property type="molecule type" value="Genomic_DNA"/>
</dbReference>
<dbReference type="PROSITE" id="PS51257">
    <property type="entry name" value="PROKAR_LIPOPROTEIN"/>
    <property type="match status" value="1"/>
</dbReference>
<reference evidence="2 3" key="1">
    <citation type="submission" date="2019-07" db="EMBL/GenBank/DDBJ databases">
        <title>Genomic Encyclopedia of Type Strains, Phase III (KMG-III): the genomes of soil and plant-associated and newly described type strains.</title>
        <authorList>
            <person name="Whitman W."/>
        </authorList>
    </citation>
    <scope>NUCLEOTIDE SEQUENCE [LARGE SCALE GENOMIC DNA]</scope>
    <source>
        <strain evidence="2 3">BL24</strain>
    </source>
</reference>
<keyword evidence="1" id="KW-0732">Signal</keyword>
<comment type="caution">
    <text evidence="2">The sequence shown here is derived from an EMBL/GenBank/DDBJ whole genome shotgun (WGS) entry which is preliminary data.</text>
</comment>
<accession>A0A5S5BQ81</accession>
<protein>
    <recommendedName>
        <fullName evidence="4">Lipoprotein</fullName>
    </recommendedName>
</protein>
<evidence type="ECO:0000313" key="2">
    <source>
        <dbReference type="EMBL" id="TYP69355.1"/>
    </source>
</evidence>
<dbReference type="AlphaFoldDB" id="A0A5S5BQ81"/>
<keyword evidence="3" id="KW-1185">Reference proteome</keyword>
<gene>
    <name evidence="2" type="ORF">BCM02_11513</name>
</gene>
<evidence type="ECO:0000256" key="1">
    <source>
        <dbReference type="SAM" id="SignalP"/>
    </source>
</evidence>
<name>A0A5S5BQ81_9BACL</name>